<dbReference type="AlphaFoldDB" id="A0A644X3Y9"/>
<evidence type="ECO:0008006" key="2">
    <source>
        <dbReference type="Google" id="ProtNLM"/>
    </source>
</evidence>
<proteinExistence type="predicted"/>
<sequence length="135" mass="15487">MKFSKLVIFLSTVIIVALSSCDCGFDYEFKIYNNTDNLLKVEYEMNAEFKTITVEPHMFISLGTTAGYYCDCTDCQGSRIEAPDSSLYFITGLKIFIQDSLECKTDFNNEYNWEFEPAKKLGLYVAFIDSSDFEL</sequence>
<accession>A0A644X3Y9</accession>
<dbReference type="EMBL" id="VSSQ01001753">
    <property type="protein sequence ID" value="MPM10880.1"/>
    <property type="molecule type" value="Genomic_DNA"/>
</dbReference>
<evidence type="ECO:0000313" key="1">
    <source>
        <dbReference type="EMBL" id="MPM10880.1"/>
    </source>
</evidence>
<comment type="caution">
    <text evidence="1">The sequence shown here is derived from an EMBL/GenBank/DDBJ whole genome shotgun (WGS) entry which is preliminary data.</text>
</comment>
<protein>
    <recommendedName>
        <fullName evidence="2">Lipoprotein</fullName>
    </recommendedName>
</protein>
<reference evidence="1" key="1">
    <citation type="submission" date="2019-08" db="EMBL/GenBank/DDBJ databases">
        <authorList>
            <person name="Kucharzyk K."/>
            <person name="Murdoch R.W."/>
            <person name="Higgins S."/>
            <person name="Loffler F."/>
        </authorList>
    </citation>
    <scope>NUCLEOTIDE SEQUENCE</scope>
</reference>
<name>A0A644X3Y9_9ZZZZ</name>
<organism evidence="1">
    <name type="scientific">bioreactor metagenome</name>
    <dbReference type="NCBI Taxonomy" id="1076179"/>
    <lineage>
        <taxon>unclassified sequences</taxon>
        <taxon>metagenomes</taxon>
        <taxon>ecological metagenomes</taxon>
    </lineage>
</organism>
<gene>
    <name evidence="1" type="ORF">SDC9_57217</name>
</gene>
<dbReference type="PROSITE" id="PS51257">
    <property type="entry name" value="PROKAR_LIPOPROTEIN"/>
    <property type="match status" value="1"/>
</dbReference>